<feature type="domain" description="C2H2-type" evidence="29">
    <location>
        <begin position="492"/>
        <end position="520"/>
    </location>
</feature>
<feature type="transmembrane region" description="Helical" evidence="28">
    <location>
        <begin position="1341"/>
        <end position="1360"/>
    </location>
</feature>
<evidence type="ECO:0000313" key="31">
    <source>
        <dbReference type="EMBL" id="KAF5885787.1"/>
    </source>
</evidence>
<evidence type="ECO:0000256" key="9">
    <source>
        <dbReference type="ARBA" id="ARBA00022692"/>
    </source>
</evidence>
<dbReference type="PANTHER" id="PTHR46596">
    <property type="entry name" value="SORTING NEXIN-4"/>
    <property type="match status" value="1"/>
</dbReference>
<dbReference type="SMART" id="SM00312">
    <property type="entry name" value="PX"/>
    <property type="match status" value="1"/>
</dbReference>
<accession>A0A8J4TU43</accession>
<evidence type="ECO:0000256" key="22">
    <source>
        <dbReference type="ARBA" id="ARBA00023163"/>
    </source>
</evidence>
<feature type="region of interest" description="Disordered" evidence="27">
    <location>
        <begin position="1442"/>
        <end position="1553"/>
    </location>
</feature>
<dbReference type="OrthoDB" id="8117402at2759"/>
<feature type="domain" description="C2H2-type" evidence="29">
    <location>
        <begin position="436"/>
        <end position="463"/>
    </location>
</feature>
<dbReference type="PROSITE" id="PS50195">
    <property type="entry name" value="PX"/>
    <property type="match status" value="1"/>
</dbReference>
<evidence type="ECO:0000256" key="14">
    <source>
        <dbReference type="ARBA" id="ARBA00022847"/>
    </source>
</evidence>
<dbReference type="Gene3D" id="1.20.1270.60">
    <property type="entry name" value="Arfaptin homology (AH) domain/BAR domain"/>
    <property type="match status" value="1"/>
</dbReference>
<dbReference type="InterPro" id="IPR034783">
    <property type="entry name" value="SNX4"/>
</dbReference>
<evidence type="ECO:0000256" key="24">
    <source>
        <dbReference type="ARBA" id="ARBA00023242"/>
    </source>
</evidence>
<feature type="compositionally biased region" description="Polar residues" evidence="27">
    <location>
        <begin position="834"/>
        <end position="845"/>
    </location>
</feature>
<keyword evidence="32" id="KW-1185">Reference proteome</keyword>
<dbReference type="CDD" id="cd07622">
    <property type="entry name" value="BAR_SNX4"/>
    <property type="match status" value="1"/>
</dbReference>
<keyword evidence="18" id="KW-0805">Transcription regulation</keyword>
<keyword evidence="16" id="KW-0630">Potassium</keyword>
<evidence type="ECO:0000256" key="28">
    <source>
        <dbReference type="SAM" id="Phobius"/>
    </source>
</evidence>
<feature type="non-terminal residue" evidence="31">
    <location>
        <position position="1"/>
    </location>
</feature>
<dbReference type="GO" id="GO:0032266">
    <property type="term" value="F:phosphatidylinositol-3-phosphate binding"/>
    <property type="evidence" value="ECO:0007669"/>
    <property type="project" value="TreeGrafter"/>
</dbReference>
<evidence type="ECO:0000256" key="10">
    <source>
        <dbReference type="ARBA" id="ARBA00022723"/>
    </source>
</evidence>
<feature type="domain" description="PX" evidence="30">
    <location>
        <begin position="1"/>
        <end position="100"/>
    </location>
</feature>
<feature type="transmembrane region" description="Helical" evidence="28">
    <location>
        <begin position="1052"/>
        <end position="1074"/>
    </location>
</feature>
<reference evidence="31" key="1">
    <citation type="submission" date="2020-07" db="EMBL/GenBank/DDBJ databases">
        <title>Clarias magur genome sequencing, assembly and annotation.</title>
        <authorList>
            <person name="Kushwaha B."/>
            <person name="Kumar R."/>
            <person name="Das P."/>
            <person name="Joshi C.G."/>
            <person name="Kumar D."/>
            <person name="Nagpure N.S."/>
            <person name="Pandey M."/>
            <person name="Agarwal S."/>
            <person name="Srivastava S."/>
            <person name="Singh M."/>
            <person name="Sahoo L."/>
            <person name="Jayasankar P."/>
            <person name="Meher P.K."/>
            <person name="Koringa P.G."/>
            <person name="Iquebal M.A."/>
            <person name="Das S.P."/>
            <person name="Bit A."/>
            <person name="Patnaik S."/>
            <person name="Patel N."/>
            <person name="Shah T.M."/>
            <person name="Hinsu A."/>
            <person name="Jena J.K."/>
        </authorList>
    </citation>
    <scope>NUCLEOTIDE SEQUENCE</scope>
    <source>
        <strain evidence="31">CIFAMagur01</strain>
        <tissue evidence="31">Testis</tissue>
    </source>
</reference>
<evidence type="ECO:0000256" key="13">
    <source>
        <dbReference type="ARBA" id="ARBA00022833"/>
    </source>
</evidence>
<dbReference type="InterPro" id="IPR036871">
    <property type="entry name" value="PX_dom_sf"/>
</dbReference>
<keyword evidence="7" id="KW-0678">Repressor</keyword>
<dbReference type="Pfam" id="PF00096">
    <property type="entry name" value="zf-C2H2"/>
    <property type="match status" value="2"/>
</dbReference>
<dbReference type="Gene3D" id="3.30.160.60">
    <property type="entry name" value="Classic Zinc Finger"/>
    <property type="match status" value="4"/>
</dbReference>
<evidence type="ECO:0000256" key="17">
    <source>
        <dbReference type="ARBA" id="ARBA00022989"/>
    </source>
</evidence>
<dbReference type="InterPro" id="IPR027267">
    <property type="entry name" value="AH/BAR_dom_sf"/>
</dbReference>
<feature type="transmembrane region" description="Helical" evidence="28">
    <location>
        <begin position="1246"/>
        <end position="1269"/>
    </location>
</feature>
<evidence type="ECO:0000256" key="20">
    <source>
        <dbReference type="ARBA" id="ARBA00023125"/>
    </source>
</evidence>
<comment type="similarity">
    <text evidence="3">Belongs to the krueppel C2H2-type zinc-finger protein family.</text>
</comment>
<dbReference type="InterPro" id="IPR004841">
    <property type="entry name" value="AA-permease/SLC12A_dom"/>
</dbReference>
<protein>
    <recommendedName>
        <fullName evidence="25">Solute carrier family 12 member 8</fullName>
    </recommendedName>
</protein>
<dbReference type="SMART" id="SM00355">
    <property type="entry name" value="ZnF_C2H2"/>
    <property type="match status" value="4"/>
</dbReference>
<evidence type="ECO:0000256" key="8">
    <source>
        <dbReference type="ARBA" id="ARBA00022538"/>
    </source>
</evidence>
<feature type="compositionally biased region" description="Polar residues" evidence="27">
    <location>
        <begin position="1474"/>
        <end position="1488"/>
    </location>
</feature>
<dbReference type="Gene3D" id="1.20.1740.10">
    <property type="entry name" value="Amino acid/polyamine transporter I"/>
    <property type="match status" value="1"/>
</dbReference>
<feature type="domain" description="C2H2-type" evidence="29">
    <location>
        <begin position="408"/>
        <end position="435"/>
    </location>
</feature>
<feature type="transmembrane region" description="Helical" evidence="28">
    <location>
        <begin position="1575"/>
        <end position="1607"/>
    </location>
</feature>
<keyword evidence="17 28" id="KW-1133">Transmembrane helix</keyword>
<keyword evidence="6" id="KW-0813">Transport</keyword>
<evidence type="ECO:0000256" key="26">
    <source>
        <dbReference type="PROSITE-ProRule" id="PRU00042"/>
    </source>
</evidence>
<dbReference type="Gene3D" id="3.30.1520.10">
    <property type="entry name" value="Phox-like domain"/>
    <property type="match status" value="1"/>
</dbReference>
<dbReference type="SUPFAM" id="SSF64268">
    <property type="entry name" value="PX domain"/>
    <property type="match status" value="1"/>
</dbReference>
<keyword evidence="22" id="KW-0804">Transcription</keyword>
<sequence>PVDASSEGTNPAPDSLWRRYSEFELLRNYLLVTYPFIVVPPLPEKRAEFVWHKLSADNMDPDFVERRRVGLENFLLRVASHPVLSDDKIFYSFLTEEQSWKEVVLETGFQAKADSRLKALNATFRVKNPDKRFADMKHYGDELHAVISQLLRVRARVADRLYGVYKVHGNYGRVFSEWSAIEREMGDGLQSAGHHMDGYAASVDDILEEEEHYADQLKEYLFYTEALRAVCGKHELCQFELEMAAQDLASKKQQREELATGTIRTFSLKGMTSKLFGQETPEQREAKLKILETQIEEGEEIVKERNTECEEFVKNAWVDVERFKEQKDRDLKEALISYAIMQIGMCKKVNIKQELKLSDPLILSKKDKKQERDLTECHKKKKRKQRSPAKILTINEDGSLGHQNPKSHICEHCNAAFRTNYHLQRHVFIHTGEKPFQCTQCDMRFIQKYLLQRHEKIHTGEKPFRCDECGMRFIQKYHMERHKRTHSGEKPYQCDYCHQYFSRTDRVLKHRRMCHENKERKVHKASAKDGLRLSTETLTFSFPSKESTLPKKKRQKSTDKNSSLVQTTAVTDKVLEGDEKKQEDRLNKSDCLPLYDVATKVKDEYVVTEYSVELPDCSPESGQLAGEASSDEITPPKIVLKKIASKKSVKQQPLEHSQALSPLSSFEEGKVTRYTFEIVDNKGLLDVEPSPDLETVDPLQVGPTKPAGSSTNYDDAMQFLKKKRYLQATTVNNSREYSLNVNSISSQPSVTQAAVATVIDETVPATILSETQTLNVEIKASHEKNVLPDEVLQSLLDHYSNKANGQPEISFSVADTEVTSSISINSSDVSESSPTEALGTSSQAPTAEKASLLQEYSKFLQQALERTSQNDSYLNSQSLAFVNDSASLGGQPLFSTDKQFGSPSRFRSGMNSPLRLDKPHFGLLVDSQHSFSFSGDETNPSSVSPTEDFLEQVSPKKTDTQSITQTFQIATFDQNFRSQFQTSRSGLSSQFSVSNGQDSQMNAQPWWKVKLFVWEPVLFGTWDGVFTTCMINIFGVVLFLRTGWLVGNTGVLLGLLLVSLVVLVALVTVMSGVGVCERCTVGSGGVYSMISMVLGGRVGGTVGLLYVFGQCVAGAMYITGFAESIAEVLTVQSVWAVRGISVAVLIALLGINLAGVKWIVRLQLVLLAILAISTLDFIIGTFSHLDPEHGFVGYSKELLWTNTLPDYTAGETFFTVFGVFFPAATGVMAGFNMSSDLHKPEHSIPVGTLAAVFTSWFLYLVFVFLLGAICTRDALRYDFLIAEKVSLVGFLFLLGLYVSSLASCMGGLYGAPRVLQCIAQERVIPALTFLGRGKGPNKTPVAAICLTSLISMAFIFIGQVNILAPIVTINFMLTYSIIDYSYFSVAMSYKLQLKERKPLIEKPCHRKLLVKNSHPCYGSNGTHSKTSNGTLLEFTKDMDQIFTLPNPDSTEEEKVSNHASKVWSRKAKVPAKETLSSSFGLDLNSNNPSEREKDEKGLEQSIGLDDETSSQTGLIESEPEGKRKLSLPTQNPIELHQVPREASDTNDTKPKLEGSDIRAIPESFYAKFCNHWVSLIGALCSILIMFIIQWVYALVNIGVALLLYLYIGNTSPGLPTGTAARFSFFNWIKSSLSSLG</sequence>
<dbReference type="GO" id="GO:0005886">
    <property type="term" value="C:plasma membrane"/>
    <property type="evidence" value="ECO:0007669"/>
    <property type="project" value="TreeGrafter"/>
</dbReference>
<keyword evidence="24" id="KW-0539">Nucleus</keyword>
<feature type="transmembrane region" description="Helical" evidence="28">
    <location>
        <begin position="1080"/>
        <end position="1096"/>
    </location>
</feature>
<dbReference type="PROSITE" id="PS50157">
    <property type="entry name" value="ZINC_FINGER_C2H2_2"/>
    <property type="match status" value="4"/>
</dbReference>
<comment type="similarity">
    <text evidence="5">Belongs to the sorting nexin family.</text>
</comment>
<dbReference type="FunFam" id="3.30.160.60:FF:000067">
    <property type="entry name" value="Vascular endothelial zinc finger 1"/>
    <property type="match status" value="1"/>
</dbReference>
<evidence type="ECO:0000256" key="15">
    <source>
        <dbReference type="ARBA" id="ARBA00022927"/>
    </source>
</evidence>
<feature type="transmembrane region" description="Helical" evidence="28">
    <location>
        <begin position="1289"/>
        <end position="1311"/>
    </location>
</feature>
<evidence type="ECO:0000256" key="16">
    <source>
        <dbReference type="ARBA" id="ARBA00022958"/>
    </source>
</evidence>
<gene>
    <name evidence="31" type="primary">znf148</name>
    <name evidence="31" type="ORF">DAT39_022650</name>
</gene>
<evidence type="ECO:0000256" key="6">
    <source>
        <dbReference type="ARBA" id="ARBA00022448"/>
    </source>
</evidence>
<evidence type="ECO:0000256" key="2">
    <source>
        <dbReference type="ARBA" id="ARBA00004141"/>
    </source>
</evidence>
<feature type="region of interest" description="Disordered" evidence="27">
    <location>
        <begin position="544"/>
        <end position="566"/>
    </location>
</feature>
<feature type="transmembrane region" description="Helical" evidence="28">
    <location>
        <begin position="1019"/>
        <end position="1040"/>
    </location>
</feature>
<feature type="region of interest" description="Disordered" evidence="27">
    <location>
        <begin position="689"/>
        <end position="713"/>
    </location>
</feature>
<dbReference type="GO" id="GO:0006813">
    <property type="term" value="P:potassium ion transport"/>
    <property type="evidence" value="ECO:0007669"/>
    <property type="project" value="UniProtKB-KW"/>
</dbReference>
<feature type="transmembrane region" description="Helical" evidence="28">
    <location>
        <begin position="1366"/>
        <end position="1389"/>
    </location>
</feature>
<feature type="region of interest" description="Disordered" evidence="27">
    <location>
        <begin position="824"/>
        <end position="846"/>
    </location>
</feature>
<comment type="similarity">
    <text evidence="4">Belongs to the SLC12A transporter family.</text>
</comment>
<evidence type="ECO:0000313" key="32">
    <source>
        <dbReference type="Proteomes" id="UP000727407"/>
    </source>
</evidence>
<dbReference type="Proteomes" id="UP000727407">
    <property type="component" value="Unassembled WGS sequence"/>
</dbReference>
<evidence type="ECO:0000259" key="29">
    <source>
        <dbReference type="PROSITE" id="PS50157"/>
    </source>
</evidence>
<feature type="compositionally biased region" description="Basic and acidic residues" evidence="27">
    <location>
        <begin position="1489"/>
        <end position="1498"/>
    </location>
</feature>
<dbReference type="EMBL" id="QNUK01001220">
    <property type="protein sequence ID" value="KAF5885787.1"/>
    <property type="molecule type" value="Genomic_DNA"/>
</dbReference>
<keyword evidence="11" id="KW-0677">Repeat</keyword>
<keyword evidence="10" id="KW-0479">Metal-binding</keyword>
<organism evidence="31 32">
    <name type="scientific">Clarias magur</name>
    <name type="common">Asian catfish</name>
    <name type="synonym">Macropteronotus magur</name>
    <dbReference type="NCBI Taxonomy" id="1594786"/>
    <lineage>
        <taxon>Eukaryota</taxon>
        <taxon>Metazoa</taxon>
        <taxon>Chordata</taxon>
        <taxon>Craniata</taxon>
        <taxon>Vertebrata</taxon>
        <taxon>Euteleostomi</taxon>
        <taxon>Actinopterygii</taxon>
        <taxon>Neopterygii</taxon>
        <taxon>Teleostei</taxon>
        <taxon>Ostariophysi</taxon>
        <taxon>Siluriformes</taxon>
        <taxon>Clariidae</taxon>
        <taxon>Clarias</taxon>
    </lineage>
</organism>
<evidence type="ECO:0000256" key="12">
    <source>
        <dbReference type="ARBA" id="ARBA00022771"/>
    </source>
</evidence>
<dbReference type="FunFam" id="1.20.1740.10:FF:000030">
    <property type="entry name" value="solute carrier family 12 member 8"/>
    <property type="match status" value="1"/>
</dbReference>
<dbReference type="InterPro" id="IPR036236">
    <property type="entry name" value="Znf_C2H2_sf"/>
</dbReference>
<feature type="transmembrane region" description="Helical" evidence="28">
    <location>
        <begin position="1103"/>
        <end position="1122"/>
    </location>
</feature>
<keyword evidence="15" id="KW-0653">Protein transport</keyword>
<evidence type="ECO:0000256" key="4">
    <source>
        <dbReference type="ARBA" id="ARBA00010593"/>
    </source>
</evidence>
<feature type="transmembrane region" description="Helical" evidence="28">
    <location>
        <begin position="1165"/>
        <end position="1185"/>
    </location>
</feature>
<keyword evidence="20" id="KW-0238">DNA-binding</keyword>
<feature type="domain" description="C2H2-type" evidence="29">
    <location>
        <begin position="464"/>
        <end position="491"/>
    </location>
</feature>
<evidence type="ECO:0000256" key="19">
    <source>
        <dbReference type="ARBA" id="ARBA00023065"/>
    </source>
</evidence>
<keyword evidence="21 28" id="KW-0472">Membrane</keyword>
<evidence type="ECO:0000256" key="5">
    <source>
        <dbReference type="ARBA" id="ARBA00010883"/>
    </source>
</evidence>
<dbReference type="GO" id="GO:0008270">
    <property type="term" value="F:zinc ion binding"/>
    <property type="evidence" value="ECO:0007669"/>
    <property type="project" value="UniProtKB-KW"/>
</dbReference>
<comment type="subcellular location">
    <subcellularLocation>
        <location evidence="2">Membrane</location>
        <topology evidence="2">Multi-pass membrane protein</topology>
    </subcellularLocation>
    <subcellularLocation>
        <location evidence="1">Nucleus</location>
    </subcellularLocation>
</comment>
<evidence type="ECO:0000256" key="21">
    <source>
        <dbReference type="ARBA" id="ARBA00023136"/>
    </source>
</evidence>
<dbReference type="Pfam" id="PF00324">
    <property type="entry name" value="AA_permease"/>
    <property type="match status" value="1"/>
</dbReference>
<dbReference type="InterPro" id="IPR013087">
    <property type="entry name" value="Znf_C2H2_type"/>
</dbReference>
<dbReference type="GO" id="GO:0015293">
    <property type="term" value="F:symporter activity"/>
    <property type="evidence" value="ECO:0007669"/>
    <property type="project" value="UniProtKB-KW"/>
</dbReference>
<dbReference type="GO" id="GO:0031901">
    <property type="term" value="C:early endosome membrane"/>
    <property type="evidence" value="ECO:0007669"/>
    <property type="project" value="TreeGrafter"/>
</dbReference>
<feature type="compositionally biased region" description="Low complexity" evidence="27">
    <location>
        <begin position="824"/>
        <end position="833"/>
    </location>
</feature>
<dbReference type="PROSITE" id="PS00028">
    <property type="entry name" value="ZINC_FINGER_C2H2_1"/>
    <property type="match status" value="4"/>
</dbReference>
<dbReference type="GO" id="GO:0005634">
    <property type="term" value="C:nucleus"/>
    <property type="evidence" value="ECO:0007669"/>
    <property type="project" value="UniProtKB-SubCell"/>
</dbReference>
<proteinExistence type="inferred from homology"/>
<dbReference type="InterPro" id="IPR037430">
    <property type="entry name" value="SNX4_BAR"/>
</dbReference>
<feature type="compositionally biased region" description="Basic and acidic residues" evidence="27">
    <location>
        <begin position="1537"/>
        <end position="1553"/>
    </location>
</feature>
<keyword evidence="13" id="KW-0862">Zinc</keyword>
<feature type="compositionally biased region" description="Polar residues" evidence="27">
    <location>
        <begin position="932"/>
        <end position="945"/>
    </location>
</feature>
<dbReference type="FunFam" id="3.30.160.60:FF:000042">
    <property type="entry name" value="Zinc finger protein 148"/>
    <property type="match status" value="2"/>
</dbReference>
<keyword evidence="23" id="KW-0868">Chloride</keyword>
<feature type="region of interest" description="Disordered" evidence="27">
    <location>
        <begin position="932"/>
        <end position="957"/>
    </location>
</feature>
<feature type="non-terminal residue" evidence="31">
    <location>
        <position position="1636"/>
    </location>
</feature>
<dbReference type="SUPFAM" id="SSF57667">
    <property type="entry name" value="beta-beta-alpha zinc fingers"/>
    <property type="match status" value="2"/>
</dbReference>
<feature type="transmembrane region" description="Helical" evidence="28">
    <location>
        <begin position="1134"/>
        <end position="1153"/>
    </location>
</feature>
<dbReference type="Pfam" id="PF00787">
    <property type="entry name" value="PX"/>
    <property type="match status" value="1"/>
</dbReference>
<evidence type="ECO:0000256" key="11">
    <source>
        <dbReference type="ARBA" id="ARBA00022737"/>
    </source>
</evidence>
<dbReference type="GO" id="GO:0015031">
    <property type="term" value="P:protein transport"/>
    <property type="evidence" value="ECO:0007669"/>
    <property type="project" value="UniProtKB-KW"/>
</dbReference>
<feature type="transmembrane region" description="Helical" evidence="28">
    <location>
        <begin position="1213"/>
        <end position="1234"/>
    </location>
</feature>
<dbReference type="PANTHER" id="PTHR46596:SF1">
    <property type="entry name" value="SORTING NEXIN-4"/>
    <property type="match status" value="1"/>
</dbReference>
<keyword evidence="12 26" id="KW-0863">Zinc-finger</keyword>
<evidence type="ECO:0000256" key="18">
    <source>
        <dbReference type="ARBA" id="ARBA00023015"/>
    </source>
</evidence>
<dbReference type="GO" id="GO:0031201">
    <property type="term" value="C:SNARE complex"/>
    <property type="evidence" value="ECO:0007669"/>
    <property type="project" value="TreeGrafter"/>
</dbReference>
<evidence type="ECO:0000256" key="25">
    <source>
        <dbReference type="ARBA" id="ARBA00073711"/>
    </source>
</evidence>
<dbReference type="GO" id="GO:2000786">
    <property type="term" value="P:positive regulation of autophagosome assembly"/>
    <property type="evidence" value="ECO:0007669"/>
    <property type="project" value="TreeGrafter"/>
</dbReference>
<name>A0A8J4TU43_CLAMG</name>
<dbReference type="GO" id="GO:0003677">
    <property type="term" value="F:DNA binding"/>
    <property type="evidence" value="ECO:0007669"/>
    <property type="project" value="UniProtKB-KW"/>
</dbReference>
<evidence type="ECO:0000256" key="7">
    <source>
        <dbReference type="ARBA" id="ARBA00022491"/>
    </source>
</evidence>
<comment type="caution">
    <text evidence="31">The sequence shown here is derived from an EMBL/GenBank/DDBJ whole genome shotgun (WGS) entry which is preliminary data.</text>
</comment>
<evidence type="ECO:0000256" key="3">
    <source>
        <dbReference type="ARBA" id="ARBA00006991"/>
    </source>
</evidence>
<keyword evidence="8" id="KW-0633">Potassium transport</keyword>
<evidence type="ECO:0000256" key="27">
    <source>
        <dbReference type="SAM" id="MobiDB-lite"/>
    </source>
</evidence>
<evidence type="ECO:0000256" key="1">
    <source>
        <dbReference type="ARBA" id="ARBA00004123"/>
    </source>
</evidence>
<keyword evidence="14" id="KW-0769">Symport</keyword>
<dbReference type="InterPro" id="IPR001683">
    <property type="entry name" value="PX_dom"/>
</dbReference>
<evidence type="ECO:0000256" key="23">
    <source>
        <dbReference type="ARBA" id="ARBA00023214"/>
    </source>
</evidence>
<evidence type="ECO:0000259" key="30">
    <source>
        <dbReference type="PROSITE" id="PS50195"/>
    </source>
</evidence>
<keyword evidence="19" id="KW-0406">Ion transport</keyword>
<keyword evidence="9 28" id="KW-0812">Transmembrane</keyword>